<reference evidence="2" key="1">
    <citation type="thesis" date="2020" institute="ProQuest LLC" country="789 East Eisenhower Parkway, Ann Arbor, MI, USA">
        <title>Comparative Genomics and Chromosome Evolution.</title>
        <authorList>
            <person name="Mudd A.B."/>
        </authorList>
    </citation>
    <scope>NUCLEOTIDE SEQUENCE</scope>
    <source>
        <strain evidence="2">HN-11 Male</strain>
        <tissue evidence="2">Kidney and liver</tissue>
    </source>
</reference>
<evidence type="ECO:0000313" key="2">
    <source>
        <dbReference type="EMBL" id="KAG9476310.1"/>
    </source>
</evidence>
<accession>A0A8J6EWR5</accession>
<dbReference type="Proteomes" id="UP000770717">
    <property type="component" value="Unassembled WGS sequence"/>
</dbReference>
<sequence>MEARGQQQYVSVQLQKRERSFTKVVEHNNLTLDLRHRQAFIGSPNQWPGGARRGRQEVEQGNKEQGWVSSKNCPRPG</sequence>
<gene>
    <name evidence="2" type="ORF">GDO78_003068</name>
</gene>
<dbReference type="EMBL" id="WNTK01000011">
    <property type="protein sequence ID" value="KAG9476310.1"/>
    <property type="molecule type" value="Genomic_DNA"/>
</dbReference>
<evidence type="ECO:0000256" key="1">
    <source>
        <dbReference type="SAM" id="MobiDB-lite"/>
    </source>
</evidence>
<dbReference type="AlphaFoldDB" id="A0A8J6EWR5"/>
<feature type="region of interest" description="Disordered" evidence="1">
    <location>
        <begin position="41"/>
        <end position="77"/>
    </location>
</feature>
<evidence type="ECO:0000313" key="3">
    <source>
        <dbReference type="Proteomes" id="UP000770717"/>
    </source>
</evidence>
<keyword evidence="3" id="KW-1185">Reference proteome</keyword>
<name>A0A8J6EWR5_ELECQ</name>
<feature type="compositionally biased region" description="Polar residues" evidence="1">
    <location>
        <begin position="67"/>
        <end position="77"/>
    </location>
</feature>
<comment type="caution">
    <text evidence="2">The sequence shown here is derived from an EMBL/GenBank/DDBJ whole genome shotgun (WGS) entry which is preliminary data.</text>
</comment>
<organism evidence="2 3">
    <name type="scientific">Eleutherodactylus coqui</name>
    <name type="common">Puerto Rican coqui</name>
    <dbReference type="NCBI Taxonomy" id="57060"/>
    <lineage>
        <taxon>Eukaryota</taxon>
        <taxon>Metazoa</taxon>
        <taxon>Chordata</taxon>
        <taxon>Craniata</taxon>
        <taxon>Vertebrata</taxon>
        <taxon>Euteleostomi</taxon>
        <taxon>Amphibia</taxon>
        <taxon>Batrachia</taxon>
        <taxon>Anura</taxon>
        <taxon>Neobatrachia</taxon>
        <taxon>Hyloidea</taxon>
        <taxon>Eleutherodactylidae</taxon>
        <taxon>Eleutherodactylinae</taxon>
        <taxon>Eleutherodactylus</taxon>
        <taxon>Eleutherodactylus</taxon>
    </lineage>
</organism>
<proteinExistence type="predicted"/>
<protein>
    <submittedName>
        <fullName evidence="2">Uncharacterized protein</fullName>
    </submittedName>
</protein>